<dbReference type="EMBL" id="VVXK01000006">
    <property type="protein sequence ID" value="KAA2370739.1"/>
    <property type="molecule type" value="Genomic_DNA"/>
</dbReference>
<organism evidence="12 15">
    <name type="scientific">Alistipes shahii</name>
    <dbReference type="NCBI Taxonomy" id="328814"/>
    <lineage>
        <taxon>Bacteria</taxon>
        <taxon>Pseudomonadati</taxon>
        <taxon>Bacteroidota</taxon>
        <taxon>Bacteroidia</taxon>
        <taxon>Bacteroidales</taxon>
        <taxon>Rikenellaceae</taxon>
        <taxon>Alistipes</taxon>
    </lineage>
</organism>
<dbReference type="GO" id="GO:0009432">
    <property type="term" value="P:SOS response"/>
    <property type="evidence" value="ECO:0007669"/>
    <property type="project" value="TreeGrafter"/>
</dbReference>
<dbReference type="RefSeq" id="WP_015547381.1">
    <property type="nucleotide sequence ID" value="NZ_CATVWL010000018.1"/>
</dbReference>
<protein>
    <recommendedName>
        <fullName evidence="3 9">DNA repair protein RecN</fullName>
    </recommendedName>
    <alternativeName>
        <fullName evidence="8 9">Recombination protein N</fullName>
    </alternativeName>
</protein>
<keyword evidence="7 9" id="KW-0234">DNA repair</keyword>
<dbReference type="GeneID" id="92757471"/>
<reference evidence="14 15" key="1">
    <citation type="journal article" date="2019" name="Nat. Med.">
        <title>A library of human gut bacterial isolates paired with longitudinal multiomics data enables mechanistic microbiome research.</title>
        <authorList>
            <person name="Poyet M."/>
            <person name="Groussin M."/>
            <person name="Gibbons S.M."/>
            <person name="Avila-Pacheco J."/>
            <person name="Jiang X."/>
            <person name="Kearney S.M."/>
            <person name="Perrotta A.R."/>
            <person name="Berdy B."/>
            <person name="Zhao S."/>
            <person name="Lieberman T.D."/>
            <person name="Swanson P.K."/>
            <person name="Smith M."/>
            <person name="Roesemann S."/>
            <person name="Alexander J.E."/>
            <person name="Rich S.A."/>
            <person name="Livny J."/>
            <person name="Vlamakis H."/>
            <person name="Clish C."/>
            <person name="Bullock K."/>
            <person name="Deik A."/>
            <person name="Scott J."/>
            <person name="Pierce K.A."/>
            <person name="Xavier R.J."/>
            <person name="Alm E.J."/>
        </authorList>
    </citation>
    <scope>NUCLEOTIDE SEQUENCE [LARGE SCALE GENOMIC DNA]</scope>
    <source>
        <strain evidence="13 14">BIOML-A1</strain>
        <strain evidence="12 15">BIOML-A2</strain>
    </source>
</reference>
<feature type="coiled-coil region" evidence="10">
    <location>
        <begin position="158"/>
        <end position="185"/>
    </location>
</feature>
<keyword evidence="5 9" id="KW-0227">DNA damage</keyword>
<evidence type="ECO:0000256" key="8">
    <source>
        <dbReference type="ARBA" id="ARBA00033408"/>
    </source>
</evidence>
<evidence type="ECO:0000256" key="7">
    <source>
        <dbReference type="ARBA" id="ARBA00023204"/>
    </source>
</evidence>
<dbReference type="Pfam" id="PF02463">
    <property type="entry name" value="SMC_N"/>
    <property type="match status" value="1"/>
</dbReference>
<evidence type="ECO:0000313" key="12">
    <source>
        <dbReference type="EMBL" id="KAA2370739.1"/>
    </source>
</evidence>
<dbReference type="PANTHER" id="PTHR11059:SF0">
    <property type="entry name" value="DNA REPAIR PROTEIN RECN"/>
    <property type="match status" value="1"/>
</dbReference>
<dbReference type="AlphaFoldDB" id="A0A5B3GCK7"/>
<dbReference type="GO" id="GO:0005524">
    <property type="term" value="F:ATP binding"/>
    <property type="evidence" value="ECO:0007669"/>
    <property type="project" value="UniProtKB-KW"/>
</dbReference>
<keyword evidence="4" id="KW-0547">Nucleotide-binding</keyword>
<comment type="function">
    <text evidence="1 9">May be involved in recombinational repair of damaged DNA.</text>
</comment>
<evidence type="ECO:0000259" key="11">
    <source>
        <dbReference type="Pfam" id="PF02463"/>
    </source>
</evidence>
<dbReference type="PIRSF" id="PIRSF003128">
    <property type="entry name" value="RecN"/>
    <property type="match status" value="1"/>
</dbReference>
<keyword evidence="6" id="KW-0067">ATP-binding</keyword>
<dbReference type="GO" id="GO:0006310">
    <property type="term" value="P:DNA recombination"/>
    <property type="evidence" value="ECO:0007669"/>
    <property type="project" value="InterPro"/>
</dbReference>
<sequence>MLRRLSVENYALIDKLEMELDPHLNIITGETGAGKSILLGALGLLLGAKNDGQAMKDATRNCTVEGTFDLAGSSLEAFFAENDLDYAPETTLTRMITPAGKSRAFVNDVPVQLAQLRELGARLLDIHSQHQNLILSSEEFRTSALDTVAANGELLTQYAAQYARLTELRRRLAALREEAANGRRDEEWLRFQTEELTSANLRPGEQAELEEELAVLENADRIGEALTSLRNALDADETGVLAQLKNSENELNHIRSHYPAAGEYAGRLRSVLEELKDINGSAAAACERLDADPERLAKCSARLDTLIALQQKHRAADEAELIALRDRCAAQLAAIVHSDEEIAQAEAALSEAAEKTATLADRLHKTREKAAAGFEKHILSTLARLGMPETVFRIALTPLAEPGRTGRDSVQFLFTANPRMTPQPVERIASGGELSRVMLALKALLAERMQLPTIIFDEIDTGVSGRIADAMGEIIASLSASMQVVDITHLPQVASKGTAHFVVYKRGGRTDITRLGDEERVTEIAKMLSGSEITDAAVAQARILLGK</sequence>
<dbReference type="Proteomes" id="UP000323567">
    <property type="component" value="Unassembled WGS sequence"/>
</dbReference>
<gene>
    <name evidence="12" type="primary">recN</name>
    <name evidence="13" type="ORF">F2Y07_03830</name>
    <name evidence="12" type="ORF">F2Y13_05800</name>
</gene>
<evidence type="ECO:0000256" key="6">
    <source>
        <dbReference type="ARBA" id="ARBA00022840"/>
    </source>
</evidence>
<dbReference type="PANTHER" id="PTHR11059">
    <property type="entry name" value="DNA REPAIR PROTEIN RECN"/>
    <property type="match status" value="1"/>
</dbReference>
<feature type="coiled-coil region" evidence="10">
    <location>
        <begin position="335"/>
        <end position="362"/>
    </location>
</feature>
<comment type="caution">
    <text evidence="12">The sequence shown here is derived from an EMBL/GenBank/DDBJ whole genome shotgun (WGS) entry which is preliminary data.</text>
</comment>
<keyword evidence="10" id="KW-0175">Coiled coil</keyword>
<evidence type="ECO:0000256" key="4">
    <source>
        <dbReference type="ARBA" id="ARBA00022741"/>
    </source>
</evidence>
<dbReference type="InterPro" id="IPR004604">
    <property type="entry name" value="DNA_recomb/repair_RecN"/>
</dbReference>
<evidence type="ECO:0000313" key="14">
    <source>
        <dbReference type="Proteomes" id="UP000322658"/>
    </source>
</evidence>
<dbReference type="Gene3D" id="3.40.50.300">
    <property type="entry name" value="P-loop containing nucleotide triphosphate hydrolases"/>
    <property type="match status" value="2"/>
</dbReference>
<dbReference type="Proteomes" id="UP000322658">
    <property type="component" value="Unassembled WGS sequence"/>
</dbReference>
<evidence type="ECO:0000313" key="15">
    <source>
        <dbReference type="Proteomes" id="UP000323567"/>
    </source>
</evidence>
<dbReference type="InterPro" id="IPR003395">
    <property type="entry name" value="RecF/RecN/SMC_N"/>
</dbReference>
<dbReference type="GO" id="GO:0006281">
    <property type="term" value="P:DNA repair"/>
    <property type="evidence" value="ECO:0007669"/>
    <property type="project" value="UniProtKB-KW"/>
</dbReference>
<evidence type="ECO:0000256" key="3">
    <source>
        <dbReference type="ARBA" id="ARBA00021315"/>
    </source>
</evidence>
<evidence type="ECO:0000256" key="2">
    <source>
        <dbReference type="ARBA" id="ARBA00009441"/>
    </source>
</evidence>
<evidence type="ECO:0000313" key="13">
    <source>
        <dbReference type="EMBL" id="KAA2376929.1"/>
    </source>
</evidence>
<proteinExistence type="inferred from homology"/>
<dbReference type="CDD" id="cd03241">
    <property type="entry name" value="ABC_RecN"/>
    <property type="match status" value="1"/>
</dbReference>
<evidence type="ECO:0000256" key="5">
    <source>
        <dbReference type="ARBA" id="ARBA00022763"/>
    </source>
</evidence>
<dbReference type="EMBL" id="VVXJ01000006">
    <property type="protein sequence ID" value="KAA2376929.1"/>
    <property type="molecule type" value="Genomic_DNA"/>
</dbReference>
<name>A0A5B3GCK7_9BACT</name>
<comment type="similarity">
    <text evidence="2 9">Belongs to the RecN family.</text>
</comment>
<dbReference type="InterPro" id="IPR027417">
    <property type="entry name" value="P-loop_NTPase"/>
</dbReference>
<accession>A0A5B3GCK7</accession>
<dbReference type="SUPFAM" id="SSF52540">
    <property type="entry name" value="P-loop containing nucleoside triphosphate hydrolases"/>
    <property type="match status" value="1"/>
</dbReference>
<evidence type="ECO:0000256" key="1">
    <source>
        <dbReference type="ARBA" id="ARBA00003618"/>
    </source>
</evidence>
<feature type="domain" description="RecF/RecN/SMC N-terminal" evidence="11">
    <location>
        <begin position="1"/>
        <end position="505"/>
    </location>
</feature>
<dbReference type="NCBIfam" id="TIGR00634">
    <property type="entry name" value="recN"/>
    <property type="match status" value="1"/>
</dbReference>
<evidence type="ECO:0000256" key="10">
    <source>
        <dbReference type="SAM" id="Coils"/>
    </source>
</evidence>
<evidence type="ECO:0000256" key="9">
    <source>
        <dbReference type="PIRNR" id="PIRNR003128"/>
    </source>
</evidence>
<dbReference type="GO" id="GO:0043590">
    <property type="term" value="C:bacterial nucleoid"/>
    <property type="evidence" value="ECO:0007669"/>
    <property type="project" value="TreeGrafter"/>
</dbReference>